<dbReference type="InterPro" id="IPR058625">
    <property type="entry name" value="MdtA-like_BSH"/>
</dbReference>
<dbReference type="RefSeq" id="WP_052672234.1">
    <property type="nucleotide sequence ID" value="NZ_CAWMDP010000059.1"/>
</dbReference>
<sequence length="451" mass="48189">MTLGARCKEPESNREKHILARKNKGQCRYILSAVIVGTSLIVTSCGNLPKEAADAQSQQANQPTAVDVAIARTGTLVATPTYTGSTEAVRTVSLRSQVEGQLLGLNVDVGDIVKQGQIVAQLDDAILRTQLNEAEAELAARRSEVASAQSQVSNARAAVESARLELQQAQADSQRQQALFKEGAIAAQQAQQAQTDARTAAQALRAAQEQVSTQQQAVAAAQGRVVSQQAVVAQERQRRSFTRLAAPISGVILQRLRESGDLIRPGDEVLQIADFSRVQVRVEVSERELANIRPGQSVNVKLDAFPQETIVGRVTRIYPAADATARLVPVEVIIPNSNSRIGSGLLARVSFESGEQERVVVPQSALAGGQGGQGGQQEDRGTLFVVAQGETDKQATVESRAVTLGERADGKVEILSGLKVGERFVSRSGEPLKDGETVRLSFLSEQPQRGQ</sequence>
<dbReference type="SUPFAM" id="SSF111369">
    <property type="entry name" value="HlyD-like secretion proteins"/>
    <property type="match status" value="2"/>
</dbReference>
<dbReference type="EMBL" id="JYON01000002">
    <property type="protein sequence ID" value="KJH73053.1"/>
    <property type="molecule type" value="Genomic_DNA"/>
</dbReference>
<evidence type="ECO:0000256" key="2">
    <source>
        <dbReference type="SAM" id="Coils"/>
    </source>
</evidence>
<evidence type="ECO:0000259" key="3">
    <source>
        <dbReference type="Pfam" id="PF25917"/>
    </source>
</evidence>
<dbReference type="GO" id="GO:1990281">
    <property type="term" value="C:efflux pump complex"/>
    <property type="evidence" value="ECO:0007669"/>
    <property type="project" value="TreeGrafter"/>
</dbReference>
<dbReference type="FunFam" id="2.40.30.170:FF:000010">
    <property type="entry name" value="Efflux RND transporter periplasmic adaptor subunit"/>
    <property type="match status" value="1"/>
</dbReference>
<keyword evidence="6" id="KW-1185">Reference proteome</keyword>
<dbReference type="PANTHER" id="PTHR30469">
    <property type="entry name" value="MULTIDRUG RESISTANCE PROTEIN MDTA"/>
    <property type="match status" value="1"/>
</dbReference>
<evidence type="ECO:0000313" key="5">
    <source>
        <dbReference type="EMBL" id="KJH73053.1"/>
    </source>
</evidence>
<dbReference type="Proteomes" id="UP000032452">
    <property type="component" value="Unassembled WGS sequence"/>
</dbReference>
<organism evidence="5 6">
    <name type="scientific">Aliterella atlantica CENA595</name>
    <dbReference type="NCBI Taxonomy" id="1618023"/>
    <lineage>
        <taxon>Bacteria</taxon>
        <taxon>Bacillati</taxon>
        <taxon>Cyanobacteriota</taxon>
        <taxon>Cyanophyceae</taxon>
        <taxon>Chroococcidiopsidales</taxon>
        <taxon>Aliterellaceae</taxon>
        <taxon>Aliterella</taxon>
    </lineage>
</organism>
<dbReference type="Gene3D" id="2.40.50.100">
    <property type="match status" value="1"/>
</dbReference>
<protein>
    <submittedName>
        <fullName evidence="5">RND transporter</fullName>
    </submittedName>
</protein>
<dbReference type="GO" id="GO:0015562">
    <property type="term" value="F:efflux transmembrane transporter activity"/>
    <property type="evidence" value="ECO:0007669"/>
    <property type="project" value="TreeGrafter"/>
</dbReference>
<dbReference type="Gene3D" id="2.40.420.20">
    <property type="match status" value="1"/>
</dbReference>
<proteinExistence type="inferred from homology"/>
<dbReference type="AlphaFoldDB" id="A0A0D8ZW96"/>
<feature type="coiled-coil region" evidence="2">
    <location>
        <begin position="131"/>
        <end position="224"/>
    </location>
</feature>
<dbReference type="PANTHER" id="PTHR30469:SF15">
    <property type="entry name" value="HLYD FAMILY OF SECRETION PROTEINS"/>
    <property type="match status" value="1"/>
</dbReference>
<dbReference type="Gene3D" id="1.10.287.470">
    <property type="entry name" value="Helix hairpin bin"/>
    <property type="match status" value="1"/>
</dbReference>
<dbReference type="PATRIC" id="fig|1618023.3.peg.5074"/>
<reference evidence="5 6" key="1">
    <citation type="submission" date="2015-02" db="EMBL/GenBank/DDBJ databases">
        <title>Draft genome of a novel marine cyanobacterium (Chroococcales) isolated from South Atlantic Ocean.</title>
        <authorList>
            <person name="Rigonato J."/>
            <person name="Alvarenga D.O."/>
            <person name="Branco L.H."/>
            <person name="Varani A.M."/>
            <person name="Brandini F.P."/>
            <person name="Fiore M.F."/>
        </authorList>
    </citation>
    <scope>NUCLEOTIDE SEQUENCE [LARGE SCALE GENOMIC DNA]</scope>
    <source>
        <strain evidence="5 6">CENA595</strain>
    </source>
</reference>
<dbReference type="NCBIfam" id="TIGR01730">
    <property type="entry name" value="RND_mfp"/>
    <property type="match status" value="1"/>
</dbReference>
<feature type="domain" description="CusB-like beta-barrel" evidence="4">
    <location>
        <begin position="280"/>
        <end position="353"/>
    </location>
</feature>
<dbReference type="InterPro" id="IPR006143">
    <property type="entry name" value="RND_pump_MFP"/>
</dbReference>
<evidence type="ECO:0000313" key="6">
    <source>
        <dbReference type="Proteomes" id="UP000032452"/>
    </source>
</evidence>
<evidence type="ECO:0000259" key="4">
    <source>
        <dbReference type="Pfam" id="PF25954"/>
    </source>
</evidence>
<dbReference type="OrthoDB" id="9806939at2"/>
<keyword evidence="2" id="KW-0175">Coiled coil</keyword>
<evidence type="ECO:0000256" key="1">
    <source>
        <dbReference type="ARBA" id="ARBA00009477"/>
    </source>
</evidence>
<dbReference type="Pfam" id="PF25954">
    <property type="entry name" value="Beta-barrel_RND_2"/>
    <property type="match status" value="1"/>
</dbReference>
<name>A0A0D8ZW96_9CYAN</name>
<comment type="similarity">
    <text evidence="1">Belongs to the membrane fusion protein (MFP) (TC 8.A.1) family.</text>
</comment>
<dbReference type="InterPro" id="IPR058792">
    <property type="entry name" value="Beta-barrel_RND_2"/>
</dbReference>
<dbReference type="STRING" id="1618023.UH38_03005"/>
<dbReference type="Pfam" id="PF25917">
    <property type="entry name" value="BSH_RND"/>
    <property type="match status" value="1"/>
</dbReference>
<accession>A0A0D8ZW96</accession>
<comment type="caution">
    <text evidence="5">The sequence shown here is derived from an EMBL/GenBank/DDBJ whole genome shotgun (WGS) entry which is preliminary data.</text>
</comment>
<dbReference type="Gene3D" id="2.40.30.170">
    <property type="match status" value="1"/>
</dbReference>
<gene>
    <name evidence="5" type="ORF">UH38_03005</name>
</gene>
<feature type="domain" description="Multidrug resistance protein MdtA-like barrel-sandwich hybrid" evidence="3">
    <location>
        <begin position="90"/>
        <end position="268"/>
    </location>
</feature>